<sequence length="318" mass="36353">MSQKNEHYPHDSYWRFADKYDYHVTGKLRAELQSRGYKYTGRKKRLVYLLRRIDGALLLYDQCSLTELQTFAQDRHIQLPEHVSTLGKDQYKLLVSALEHADMVPRFEKLLELPPELRSAVYGHYVTGFSDKPLHAPTTPPLARLSRQLKSEILPVFFSSCTFDVHHLGLPHWSEESGYTYTGSRTVCFFRKMTADNLACIKKLRACICEHEDQTMVPDAACVFTIDEDGRGFKASCNGALTGILPENFQKRLRGIEQAVRKVMLRMQVRKNDDGRIALRLDDVVALRWALQLGYSGRGLLDTIAPPPVSGRAVRKTH</sequence>
<name>A0AAV9JVN2_9PEZI</name>
<dbReference type="EMBL" id="JAVFHQ010000003">
    <property type="protein sequence ID" value="KAK4549789.1"/>
    <property type="molecule type" value="Genomic_DNA"/>
</dbReference>
<dbReference type="AlphaFoldDB" id="A0AAV9JVN2"/>
<reference evidence="1 2" key="1">
    <citation type="submission" date="2021-11" db="EMBL/GenBank/DDBJ databases">
        <title>Black yeast isolated from Biological Soil Crust.</title>
        <authorList>
            <person name="Kurbessoian T."/>
        </authorList>
    </citation>
    <scope>NUCLEOTIDE SEQUENCE [LARGE SCALE GENOMIC DNA]</scope>
    <source>
        <strain evidence="1 2">CCFEE 5522</strain>
    </source>
</reference>
<evidence type="ECO:0000313" key="2">
    <source>
        <dbReference type="Proteomes" id="UP001324427"/>
    </source>
</evidence>
<dbReference type="Proteomes" id="UP001324427">
    <property type="component" value="Unassembled WGS sequence"/>
</dbReference>
<comment type="caution">
    <text evidence="1">The sequence shown here is derived from an EMBL/GenBank/DDBJ whole genome shotgun (WGS) entry which is preliminary data.</text>
</comment>
<protein>
    <recommendedName>
        <fullName evidence="3">SAP domain-containing protein</fullName>
    </recommendedName>
</protein>
<organism evidence="1 2">
    <name type="scientific">Oleoguttula mirabilis</name>
    <dbReference type="NCBI Taxonomy" id="1507867"/>
    <lineage>
        <taxon>Eukaryota</taxon>
        <taxon>Fungi</taxon>
        <taxon>Dikarya</taxon>
        <taxon>Ascomycota</taxon>
        <taxon>Pezizomycotina</taxon>
        <taxon>Dothideomycetes</taxon>
        <taxon>Dothideomycetidae</taxon>
        <taxon>Mycosphaerellales</taxon>
        <taxon>Teratosphaeriaceae</taxon>
        <taxon>Oleoguttula</taxon>
    </lineage>
</organism>
<keyword evidence="2" id="KW-1185">Reference proteome</keyword>
<proteinExistence type="predicted"/>
<evidence type="ECO:0000313" key="1">
    <source>
        <dbReference type="EMBL" id="KAK4549789.1"/>
    </source>
</evidence>
<accession>A0AAV9JVN2</accession>
<gene>
    <name evidence="1" type="ORF">LTR36_005090</name>
</gene>
<evidence type="ECO:0008006" key="3">
    <source>
        <dbReference type="Google" id="ProtNLM"/>
    </source>
</evidence>